<feature type="transmembrane region" description="Helical" evidence="1">
    <location>
        <begin position="170"/>
        <end position="193"/>
    </location>
</feature>
<evidence type="ECO:0000313" key="3">
    <source>
        <dbReference type="Proteomes" id="UP001156601"/>
    </source>
</evidence>
<reference evidence="2" key="2">
    <citation type="submission" date="2023-01" db="EMBL/GenBank/DDBJ databases">
        <title>Draft genome sequence of Agaribacter marinus strain NBRC 110023.</title>
        <authorList>
            <person name="Sun Q."/>
            <person name="Mori K."/>
        </authorList>
    </citation>
    <scope>NUCLEOTIDE SEQUENCE</scope>
    <source>
        <strain evidence="2">NBRC 110023</strain>
    </source>
</reference>
<keyword evidence="1" id="KW-0472">Membrane</keyword>
<protein>
    <submittedName>
        <fullName evidence="2">Uncharacterized protein</fullName>
    </submittedName>
</protein>
<feature type="transmembrane region" description="Helical" evidence="1">
    <location>
        <begin position="106"/>
        <end position="124"/>
    </location>
</feature>
<name>A0AA37SXT1_9ALTE</name>
<reference evidence="2" key="1">
    <citation type="journal article" date="2014" name="Int. J. Syst. Evol. Microbiol.">
        <title>Complete genome sequence of Corynebacterium casei LMG S-19264T (=DSM 44701T), isolated from a smear-ripened cheese.</title>
        <authorList>
            <consortium name="US DOE Joint Genome Institute (JGI-PGF)"/>
            <person name="Walter F."/>
            <person name="Albersmeier A."/>
            <person name="Kalinowski J."/>
            <person name="Ruckert C."/>
        </authorList>
    </citation>
    <scope>NUCLEOTIDE SEQUENCE</scope>
    <source>
        <strain evidence="2">NBRC 110023</strain>
    </source>
</reference>
<accession>A0AA37SXT1</accession>
<keyword evidence="1" id="KW-0812">Transmembrane</keyword>
<keyword evidence="1" id="KW-1133">Transmembrane helix</keyword>
<proteinExistence type="predicted"/>
<evidence type="ECO:0000256" key="1">
    <source>
        <dbReference type="SAM" id="Phobius"/>
    </source>
</evidence>
<keyword evidence="3" id="KW-1185">Reference proteome</keyword>
<dbReference type="EMBL" id="BSOT01000006">
    <property type="protein sequence ID" value="GLR71766.1"/>
    <property type="molecule type" value="Genomic_DNA"/>
</dbReference>
<evidence type="ECO:0000313" key="2">
    <source>
        <dbReference type="EMBL" id="GLR71766.1"/>
    </source>
</evidence>
<gene>
    <name evidence="2" type="ORF">GCM10007852_26740</name>
</gene>
<feature type="transmembrane region" description="Helical" evidence="1">
    <location>
        <begin position="77"/>
        <end position="94"/>
    </location>
</feature>
<dbReference type="RefSeq" id="WP_284218102.1">
    <property type="nucleotide sequence ID" value="NZ_BSOT01000006.1"/>
</dbReference>
<feature type="transmembrane region" description="Helical" evidence="1">
    <location>
        <begin position="130"/>
        <end position="149"/>
    </location>
</feature>
<sequence length="307" mass="35067">MLNFSKHIINREKFKTRMAGYNFSQLCYFVSFIIIVVSLIGGLSTFYLALCIAILGLARELNVLFLKLWDYALGKSFIVIIYAGAANIALAYAASQINQITGIEPYPFIFTIGFTALVFTPFWVALSSLLILSVVLISINLWLVLSILLRIFRVNVRAHWEDHQNVWLTMILRLLLVPFVCAYLFSIVFPYFADSSFEALFTNKIYQRVIALDANENIEETTISAEENANANASLFDQETRRKGRFLKSIIADFIFYFEAYEYSSCKKESGQRSVVIDDFSVLLISIDETKPYGYSYIVAKCEPVYE</sequence>
<dbReference type="AlphaFoldDB" id="A0AA37SXT1"/>
<dbReference type="Proteomes" id="UP001156601">
    <property type="component" value="Unassembled WGS sequence"/>
</dbReference>
<comment type="caution">
    <text evidence="2">The sequence shown here is derived from an EMBL/GenBank/DDBJ whole genome shotgun (WGS) entry which is preliminary data.</text>
</comment>
<organism evidence="2 3">
    <name type="scientific">Agaribacter marinus</name>
    <dbReference type="NCBI Taxonomy" id="1431249"/>
    <lineage>
        <taxon>Bacteria</taxon>
        <taxon>Pseudomonadati</taxon>
        <taxon>Pseudomonadota</taxon>
        <taxon>Gammaproteobacteria</taxon>
        <taxon>Alteromonadales</taxon>
        <taxon>Alteromonadaceae</taxon>
        <taxon>Agaribacter</taxon>
    </lineage>
</organism>
<feature type="transmembrane region" description="Helical" evidence="1">
    <location>
        <begin position="26"/>
        <end position="57"/>
    </location>
</feature>